<feature type="signal peptide" evidence="2">
    <location>
        <begin position="1"/>
        <end position="17"/>
    </location>
</feature>
<name>A0ABR1BET6_POLSC</name>
<feature type="chain" id="PRO_5046971042" evidence="2">
    <location>
        <begin position="18"/>
        <end position="73"/>
    </location>
</feature>
<sequence length="73" mass="8618">MLRLIFGALMLGPLTTGLRDYSPMTNFFFLLQEKKSTPEEKVRPEDEEEKSKGRIQRHAMEDEHDPPEREDRV</sequence>
<evidence type="ECO:0000313" key="4">
    <source>
        <dbReference type="Proteomes" id="UP001359485"/>
    </source>
</evidence>
<proteinExistence type="predicted"/>
<dbReference type="EMBL" id="JAWJWF010000001">
    <property type="protein sequence ID" value="KAK6641941.1"/>
    <property type="molecule type" value="Genomic_DNA"/>
</dbReference>
<gene>
    <name evidence="3" type="ORF">RUM44_013661</name>
</gene>
<evidence type="ECO:0000256" key="2">
    <source>
        <dbReference type="SAM" id="SignalP"/>
    </source>
</evidence>
<reference evidence="3 4" key="1">
    <citation type="submission" date="2023-09" db="EMBL/GenBank/DDBJ databases">
        <title>Genomes of two closely related lineages of the louse Polyplax serrata with different host specificities.</title>
        <authorList>
            <person name="Martinu J."/>
            <person name="Tarabai H."/>
            <person name="Stefka J."/>
            <person name="Hypsa V."/>
        </authorList>
    </citation>
    <scope>NUCLEOTIDE SEQUENCE [LARGE SCALE GENOMIC DNA]</scope>
    <source>
        <strain evidence="3">98ZLc_SE</strain>
    </source>
</reference>
<dbReference type="Proteomes" id="UP001359485">
    <property type="component" value="Unassembled WGS sequence"/>
</dbReference>
<feature type="region of interest" description="Disordered" evidence="1">
    <location>
        <begin position="33"/>
        <end position="73"/>
    </location>
</feature>
<accession>A0ABR1BET6</accession>
<protein>
    <submittedName>
        <fullName evidence="3">Uncharacterized protein</fullName>
    </submittedName>
</protein>
<comment type="caution">
    <text evidence="3">The sequence shown here is derived from an EMBL/GenBank/DDBJ whole genome shotgun (WGS) entry which is preliminary data.</text>
</comment>
<organism evidence="3 4">
    <name type="scientific">Polyplax serrata</name>
    <name type="common">Common mouse louse</name>
    <dbReference type="NCBI Taxonomy" id="468196"/>
    <lineage>
        <taxon>Eukaryota</taxon>
        <taxon>Metazoa</taxon>
        <taxon>Ecdysozoa</taxon>
        <taxon>Arthropoda</taxon>
        <taxon>Hexapoda</taxon>
        <taxon>Insecta</taxon>
        <taxon>Pterygota</taxon>
        <taxon>Neoptera</taxon>
        <taxon>Paraneoptera</taxon>
        <taxon>Psocodea</taxon>
        <taxon>Troctomorpha</taxon>
        <taxon>Phthiraptera</taxon>
        <taxon>Anoplura</taxon>
        <taxon>Polyplacidae</taxon>
        <taxon>Polyplax</taxon>
    </lineage>
</organism>
<evidence type="ECO:0000256" key="1">
    <source>
        <dbReference type="SAM" id="MobiDB-lite"/>
    </source>
</evidence>
<keyword evidence="2" id="KW-0732">Signal</keyword>
<evidence type="ECO:0000313" key="3">
    <source>
        <dbReference type="EMBL" id="KAK6641941.1"/>
    </source>
</evidence>
<keyword evidence="4" id="KW-1185">Reference proteome</keyword>